<dbReference type="RefSeq" id="WP_068124068.1">
    <property type="nucleotide sequence ID" value="NZ_CCXJ01000685.1"/>
</dbReference>
<dbReference type="PANTHER" id="PTHR43471:SF3">
    <property type="entry name" value="ABC TRANSPORTER PERMEASE PROTEIN NATB"/>
    <property type="match status" value="1"/>
</dbReference>
<feature type="transmembrane region" description="Helical" evidence="5">
    <location>
        <begin position="241"/>
        <end position="262"/>
    </location>
</feature>
<dbReference type="InterPro" id="IPR013525">
    <property type="entry name" value="ABC2_TM"/>
</dbReference>
<comment type="subcellular location">
    <subcellularLocation>
        <location evidence="1">Membrane</location>
        <topology evidence="1">Multi-pass membrane protein</topology>
    </subcellularLocation>
</comment>
<evidence type="ECO:0000256" key="4">
    <source>
        <dbReference type="ARBA" id="ARBA00023136"/>
    </source>
</evidence>
<sequence>MSTPSADHHTSSRPNNLWRLIAQREISTRIRDKAFLGGTLFSVVLIIGVFVVSAIVSGGPRSYDVAVIEEPPGVLDAAVQTLSIGEDEPAEIDTVQVDSVEDAEAAVLDGDADLALLPTADGYEIASEDGTDSQLASALRAAIAETAYASNAEAAGVDLADLAAGAAVEHRALDPDSSDAGARSAVAFGFAIVFLLTAMSFGMAISQSVVREKESRVVEILAAAVPIRALLWGKIVGNTVLALGQVVILVAVSLAGLALTGYDELLTGLSGAMAWYVVLFILGFVSLAALWSVAGSLASKQEDLQSTTLPGQMLLFVPYFVSVLAGESVRTVFSMLPIVSTMVMPGRIAEGDVPLWQIAVAIASTVVAAVVFVRLGERMFERTVLRTGGKLGYRQALAMRD</sequence>
<evidence type="ECO:0000313" key="7">
    <source>
        <dbReference type="EMBL" id="MDP9823747.1"/>
    </source>
</evidence>
<dbReference type="PANTHER" id="PTHR43471">
    <property type="entry name" value="ABC TRANSPORTER PERMEASE"/>
    <property type="match status" value="1"/>
</dbReference>
<evidence type="ECO:0000256" key="3">
    <source>
        <dbReference type="ARBA" id="ARBA00022989"/>
    </source>
</evidence>
<keyword evidence="4 5" id="KW-0472">Membrane</keyword>
<name>A0ABT9NTK8_9ACTN</name>
<dbReference type="Proteomes" id="UP001240447">
    <property type="component" value="Unassembled WGS sequence"/>
</dbReference>
<feature type="transmembrane region" description="Helical" evidence="5">
    <location>
        <begin position="34"/>
        <end position="56"/>
    </location>
</feature>
<accession>A0ABT9NTK8</accession>
<evidence type="ECO:0000256" key="2">
    <source>
        <dbReference type="ARBA" id="ARBA00022692"/>
    </source>
</evidence>
<evidence type="ECO:0000313" key="8">
    <source>
        <dbReference type="Proteomes" id="UP001240447"/>
    </source>
</evidence>
<evidence type="ECO:0000259" key="6">
    <source>
        <dbReference type="Pfam" id="PF12698"/>
    </source>
</evidence>
<feature type="transmembrane region" description="Helical" evidence="5">
    <location>
        <begin position="306"/>
        <end position="325"/>
    </location>
</feature>
<comment type="caution">
    <text evidence="7">The sequence shown here is derived from an EMBL/GenBank/DDBJ whole genome shotgun (WGS) entry which is preliminary data.</text>
</comment>
<organism evidence="7 8">
    <name type="scientific">Nocardioides massiliensis</name>
    <dbReference type="NCBI Taxonomy" id="1325935"/>
    <lineage>
        <taxon>Bacteria</taxon>
        <taxon>Bacillati</taxon>
        <taxon>Actinomycetota</taxon>
        <taxon>Actinomycetes</taxon>
        <taxon>Propionibacteriales</taxon>
        <taxon>Nocardioidaceae</taxon>
        <taxon>Nocardioides</taxon>
    </lineage>
</organism>
<feature type="transmembrane region" description="Helical" evidence="5">
    <location>
        <begin position="355"/>
        <end position="376"/>
    </location>
</feature>
<dbReference type="EMBL" id="JAUSQM010000001">
    <property type="protein sequence ID" value="MDP9823747.1"/>
    <property type="molecule type" value="Genomic_DNA"/>
</dbReference>
<feature type="transmembrane region" description="Helical" evidence="5">
    <location>
        <begin position="274"/>
        <end position="294"/>
    </location>
</feature>
<feature type="domain" description="ABC-2 type transporter transmembrane" evidence="6">
    <location>
        <begin position="33"/>
        <end position="374"/>
    </location>
</feature>
<keyword evidence="3 5" id="KW-1133">Transmembrane helix</keyword>
<keyword evidence="2 5" id="KW-0812">Transmembrane</keyword>
<proteinExistence type="predicted"/>
<gene>
    <name evidence="7" type="ORF">J2S59_003556</name>
</gene>
<reference evidence="7 8" key="1">
    <citation type="submission" date="2023-07" db="EMBL/GenBank/DDBJ databases">
        <title>Sequencing the genomes of 1000 actinobacteria strains.</title>
        <authorList>
            <person name="Klenk H.-P."/>
        </authorList>
    </citation>
    <scope>NUCLEOTIDE SEQUENCE [LARGE SCALE GENOMIC DNA]</scope>
    <source>
        <strain evidence="7 8">GD13</strain>
    </source>
</reference>
<dbReference type="Pfam" id="PF12698">
    <property type="entry name" value="ABC2_membrane_3"/>
    <property type="match status" value="1"/>
</dbReference>
<feature type="transmembrane region" description="Helical" evidence="5">
    <location>
        <begin position="185"/>
        <end position="205"/>
    </location>
</feature>
<evidence type="ECO:0000256" key="1">
    <source>
        <dbReference type="ARBA" id="ARBA00004141"/>
    </source>
</evidence>
<keyword evidence="8" id="KW-1185">Reference proteome</keyword>
<evidence type="ECO:0000256" key="5">
    <source>
        <dbReference type="SAM" id="Phobius"/>
    </source>
</evidence>
<protein>
    <submittedName>
        <fullName evidence="7">ABC-2 type transport system permease protein</fullName>
    </submittedName>
</protein>